<keyword evidence="2" id="KW-0472">Membrane</keyword>
<feature type="compositionally biased region" description="Polar residues" evidence="1">
    <location>
        <begin position="360"/>
        <end position="382"/>
    </location>
</feature>
<dbReference type="GeneID" id="75914921"/>
<proteinExistence type="predicted"/>
<feature type="region of interest" description="Disordered" evidence="1">
    <location>
        <begin position="164"/>
        <end position="196"/>
    </location>
</feature>
<name>A0AAD5E8B6_UMBRA</name>
<dbReference type="AlphaFoldDB" id="A0AAD5E8B6"/>
<feature type="compositionally biased region" description="Basic residues" evidence="1">
    <location>
        <begin position="350"/>
        <end position="359"/>
    </location>
</feature>
<keyword evidence="2" id="KW-0812">Transmembrane</keyword>
<feature type="transmembrane region" description="Helical" evidence="2">
    <location>
        <begin position="116"/>
        <end position="140"/>
    </location>
</feature>
<evidence type="ECO:0000313" key="4">
    <source>
        <dbReference type="Proteomes" id="UP001206595"/>
    </source>
</evidence>
<feature type="region of interest" description="Disordered" evidence="1">
    <location>
        <begin position="345"/>
        <end position="438"/>
    </location>
</feature>
<dbReference type="RefSeq" id="XP_051443982.1">
    <property type="nucleotide sequence ID" value="XM_051589576.1"/>
</dbReference>
<evidence type="ECO:0000256" key="2">
    <source>
        <dbReference type="SAM" id="Phobius"/>
    </source>
</evidence>
<feature type="compositionally biased region" description="Basic and acidic residues" evidence="1">
    <location>
        <begin position="410"/>
        <end position="419"/>
    </location>
</feature>
<evidence type="ECO:0008006" key="5">
    <source>
        <dbReference type="Google" id="ProtNLM"/>
    </source>
</evidence>
<feature type="region of interest" description="Disordered" evidence="1">
    <location>
        <begin position="234"/>
        <end position="268"/>
    </location>
</feature>
<sequence length="438" mass="46861">MSSSFKKTASISETTHFKLADATQLSATASISSTQRPSSTLSLAASNTISPTNCQPNGCTAICSPTCSSDQVCSLTVMQSCGQCPPSQCINKSAIDLPNASKSPNISASQSPGTNIGLIVGLTVGLGGGLVLLIVLFLCWRRRQKKQSEKNALILPTNISDISGPQPTLSSHSAQNQDPEAIGSAYNSTEKTPVIPNENKVTPSIQTLDQPNIAPAVPTVKSEGGISRSLSLKTKQTQLPQAAVVRSSSMRVTRNEMRRKRLSDNPFDDLEDESKIVLRRAVSVKKSQRYPRSGLDTVDDPGRRPQSELYGSERGSVHSIYSATPAIQVVRAKPVVVRVDSLKGRDGRVTRKASQRRLSSRQSIAAPSQVTSITNTSISQEQPAPDRHSKSANTATTHYTVESQPSEGEITIHWDKKANVPETDTVPASDASNDSEKS</sequence>
<organism evidence="3 4">
    <name type="scientific">Umbelopsis ramanniana AG</name>
    <dbReference type="NCBI Taxonomy" id="1314678"/>
    <lineage>
        <taxon>Eukaryota</taxon>
        <taxon>Fungi</taxon>
        <taxon>Fungi incertae sedis</taxon>
        <taxon>Mucoromycota</taxon>
        <taxon>Mucoromycotina</taxon>
        <taxon>Umbelopsidomycetes</taxon>
        <taxon>Umbelopsidales</taxon>
        <taxon>Umbelopsidaceae</taxon>
        <taxon>Umbelopsis</taxon>
    </lineage>
</organism>
<feature type="compositionally biased region" description="Polar residues" evidence="1">
    <location>
        <begin position="234"/>
        <end position="252"/>
    </location>
</feature>
<dbReference type="Proteomes" id="UP001206595">
    <property type="component" value="Unassembled WGS sequence"/>
</dbReference>
<keyword evidence="2" id="KW-1133">Transmembrane helix</keyword>
<evidence type="ECO:0000313" key="3">
    <source>
        <dbReference type="EMBL" id="KAI8578978.1"/>
    </source>
</evidence>
<comment type="caution">
    <text evidence="3">The sequence shown here is derived from an EMBL/GenBank/DDBJ whole genome shotgun (WGS) entry which is preliminary data.</text>
</comment>
<reference evidence="3" key="1">
    <citation type="submission" date="2021-06" db="EMBL/GenBank/DDBJ databases">
        <authorList>
            <consortium name="DOE Joint Genome Institute"/>
            <person name="Mondo S.J."/>
            <person name="Amses K.R."/>
            <person name="Simmons D.R."/>
            <person name="Longcore J.E."/>
            <person name="Seto K."/>
            <person name="Alves G.H."/>
            <person name="Bonds A.E."/>
            <person name="Quandt C.A."/>
            <person name="Davis W.J."/>
            <person name="Chang Y."/>
            <person name="Letcher P.M."/>
            <person name="Powell M.J."/>
            <person name="Kuo A."/>
            <person name="Labutti K."/>
            <person name="Pangilinan J."/>
            <person name="Andreopoulos W."/>
            <person name="Tritt A."/>
            <person name="Riley R."/>
            <person name="Hundley H."/>
            <person name="Johnson J."/>
            <person name="Lipzen A."/>
            <person name="Barry K."/>
            <person name="Berbee M.L."/>
            <person name="Buchler N.E."/>
            <person name="Grigoriev I.V."/>
            <person name="Spatafora J.W."/>
            <person name="Stajich J.E."/>
            <person name="James T.Y."/>
        </authorList>
    </citation>
    <scope>NUCLEOTIDE SEQUENCE</scope>
    <source>
        <strain evidence="3">AG</strain>
    </source>
</reference>
<protein>
    <recommendedName>
        <fullName evidence="5">Membrane anchor Opy2 N-terminal domain-containing protein</fullName>
    </recommendedName>
</protein>
<reference evidence="3" key="2">
    <citation type="journal article" date="2022" name="Proc. Natl. Acad. Sci. U.S.A.">
        <title>Diploid-dominant life cycles characterize the early evolution of Fungi.</title>
        <authorList>
            <person name="Amses K.R."/>
            <person name="Simmons D.R."/>
            <person name="Longcore J.E."/>
            <person name="Mondo S.J."/>
            <person name="Seto K."/>
            <person name="Jeronimo G.H."/>
            <person name="Bonds A.E."/>
            <person name="Quandt C.A."/>
            <person name="Davis W.J."/>
            <person name="Chang Y."/>
            <person name="Federici B.A."/>
            <person name="Kuo A."/>
            <person name="LaButti K."/>
            <person name="Pangilinan J."/>
            <person name="Andreopoulos W."/>
            <person name="Tritt A."/>
            <person name="Riley R."/>
            <person name="Hundley H."/>
            <person name="Johnson J."/>
            <person name="Lipzen A."/>
            <person name="Barry K."/>
            <person name="Lang B.F."/>
            <person name="Cuomo C.A."/>
            <person name="Buchler N.E."/>
            <person name="Grigoriev I.V."/>
            <person name="Spatafora J.W."/>
            <person name="Stajich J.E."/>
            <person name="James T.Y."/>
        </authorList>
    </citation>
    <scope>NUCLEOTIDE SEQUENCE</scope>
    <source>
        <strain evidence="3">AG</strain>
    </source>
</reference>
<keyword evidence="4" id="KW-1185">Reference proteome</keyword>
<gene>
    <name evidence="3" type="ORF">K450DRAFT_244404</name>
</gene>
<feature type="compositionally biased region" description="Polar residues" evidence="1">
    <location>
        <begin position="164"/>
        <end position="178"/>
    </location>
</feature>
<dbReference type="EMBL" id="MU620924">
    <property type="protein sequence ID" value="KAI8578978.1"/>
    <property type="molecule type" value="Genomic_DNA"/>
</dbReference>
<feature type="compositionally biased region" description="Polar residues" evidence="1">
    <location>
        <begin position="391"/>
        <end position="406"/>
    </location>
</feature>
<feature type="region of interest" description="Disordered" evidence="1">
    <location>
        <begin position="287"/>
        <end position="313"/>
    </location>
</feature>
<accession>A0AAD5E8B6</accession>
<evidence type="ECO:0000256" key="1">
    <source>
        <dbReference type="SAM" id="MobiDB-lite"/>
    </source>
</evidence>